<accession>A0A498JNX9</accession>
<sequence length="135" mass="14966">MLSQGLPAASNINDAQVRSIFMGTHLKGELRNVPHLTESPSKRGSQRTLDPALRVRRHGVSSGEHRPFRGHFRPKHDELAGVQGINLFVSSSSITFLFVSLNFVEYWKSYTHLNLTQFPASPTAFKAFSGQTTAS</sequence>
<evidence type="ECO:0000313" key="1">
    <source>
        <dbReference type="EMBL" id="RXH95533.1"/>
    </source>
</evidence>
<gene>
    <name evidence="1" type="ORF">DVH24_008033</name>
</gene>
<dbReference type="EMBL" id="RDQH01000332">
    <property type="protein sequence ID" value="RXH95533.1"/>
    <property type="molecule type" value="Genomic_DNA"/>
</dbReference>
<dbReference type="AlphaFoldDB" id="A0A498JNX9"/>
<dbReference type="Proteomes" id="UP000290289">
    <property type="component" value="Chromosome 6"/>
</dbReference>
<evidence type="ECO:0000313" key="2">
    <source>
        <dbReference type="Proteomes" id="UP000290289"/>
    </source>
</evidence>
<proteinExistence type="predicted"/>
<organism evidence="1 2">
    <name type="scientific">Malus domestica</name>
    <name type="common">Apple</name>
    <name type="synonym">Pyrus malus</name>
    <dbReference type="NCBI Taxonomy" id="3750"/>
    <lineage>
        <taxon>Eukaryota</taxon>
        <taxon>Viridiplantae</taxon>
        <taxon>Streptophyta</taxon>
        <taxon>Embryophyta</taxon>
        <taxon>Tracheophyta</taxon>
        <taxon>Spermatophyta</taxon>
        <taxon>Magnoliopsida</taxon>
        <taxon>eudicotyledons</taxon>
        <taxon>Gunneridae</taxon>
        <taxon>Pentapetalae</taxon>
        <taxon>rosids</taxon>
        <taxon>fabids</taxon>
        <taxon>Rosales</taxon>
        <taxon>Rosaceae</taxon>
        <taxon>Amygdaloideae</taxon>
        <taxon>Maleae</taxon>
        <taxon>Malus</taxon>
    </lineage>
</organism>
<keyword evidence="2" id="KW-1185">Reference proteome</keyword>
<reference evidence="1 2" key="1">
    <citation type="submission" date="2018-10" db="EMBL/GenBank/DDBJ databases">
        <title>A high-quality apple genome assembly.</title>
        <authorList>
            <person name="Hu J."/>
        </authorList>
    </citation>
    <scope>NUCLEOTIDE SEQUENCE [LARGE SCALE GENOMIC DNA]</scope>
    <source>
        <strain evidence="2">cv. HFTH1</strain>
        <tissue evidence="1">Young leaf</tissue>
    </source>
</reference>
<protein>
    <submittedName>
        <fullName evidence="1">Uncharacterized protein</fullName>
    </submittedName>
</protein>
<name>A0A498JNX9_MALDO</name>
<comment type="caution">
    <text evidence="1">The sequence shown here is derived from an EMBL/GenBank/DDBJ whole genome shotgun (WGS) entry which is preliminary data.</text>
</comment>